<protein>
    <submittedName>
        <fullName evidence="1">Uncharacterized protein</fullName>
    </submittedName>
</protein>
<accession>A0A2G2W4H6</accession>
<reference evidence="2" key="2">
    <citation type="journal article" date="2017" name="J. Anim. Genet.">
        <title>Multiple reference genome sequences of hot pepper reveal the massive evolution of plant disease resistance genes by retroduplication.</title>
        <authorList>
            <person name="Kim S."/>
            <person name="Park J."/>
            <person name="Yeom S.-I."/>
            <person name="Kim Y.-M."/>
            <person name="Seo E."/>
            <person name="Kim K.-T."/>
            <person name="Kim M.-S."/>
            <person name="Lee J.M."/>
            <person name="Cheong K."/>
            <person name="Shin H.-S."/>
            <person name="Kim S.-B."/>
            <person name="Han K."/>
            <person name="Lee J."/>
            <person name="Park M."/>
            <person name="Lee H.-A."/>
            <person name="Lee H.-Y."/>
            <person name="Lee Y."/>
            <person name="Oh S."/>
            <person name="Lee J.H."/>
            <person name="Choi E."/>
            <person name="Choi E."/>
            <person name="Lee S.E."/>
            <person name="Jeon J."/>
            <person name="Kim H."/>
            <person name="Choi G."/>
            <person name="Song H."/>
            <person name="Lee J."/>
            <person name="Lee S.-C."/>
            <person name="Kwon J.-K."/>
            <person name="Lee H.-Y."/>
            <person name="Koo N."/>
            <person name="Hong Y."/>
            <person name="Kim R.W."/>
            <person name="Kang W.-H."/>
            <person name="Huh J.H."/>
            <person name="Kang B.-C."/>
            <person name="Yang T.-J."/>
            <person name="Lee Y.-H."/>
            <person name="Bennetzen J.L."/>
            <person name="Choi D."/>
        </authorList>
    </citation>
    <scope>NUCLEOTIDE SEQUENCE [LARGE SCALE GENOMIC DNA]</scope>
    <source>
        <strain evidence="2">cv. PBC81</strain>
    </source>
</reference>
<gene>
    <name evidence="1" type="ORF">CQW23_18986</name>
</gene>
<proteinExistence type="predicted"/>
<evidence type="ECO:0000313" key="2">
    <source>
        <dbReference type="Proteomes" id="UP000224567"/>
    </source>
</evidence>
<name>A0A2G2W4H6_CAPBA</name>
<dbReference type="EMBL" id="MLFT02000008">
    <property type="protein sequence ID" value="PHT40132.1"/>
    <property type="molecule type" value="Genomic_DNA"/>
</dbReference>
<reference evidence="1 2" key="1">
    <citation type="journal article" date="2017" name="Genome Biol.">
        <title>New reference genome sequences of hot pepper reveal the massive evolution of plant disease-resistance genes by retroduplication.</title>
        <authorList>
            <person name="Kim S."/>
            <person name="Park J."/>
            <person name="Yeom S.I."/>
            <person name="Kim Y.M."/>
            <person name="Seo E."/>
            <person name="Kim K.T."/>
            <person name="Kim M.S."/>
            <person name="Lee J.M."/>
            <person name="Cheong K."/>
            <person name="Shin H.S."/>
            <person name="Kim S.B."/>
            <person name="Han K."/>
            <person name="Lee J."/>
            <person name="Park M."/>
            <person name="Lee H.A."/>
            <person name="Lee H.Y."/>
            <person name="Lee Y."/>
            <person name="Oh S."/>
            <person name="Lee J.H."/>
            <person name="Choi E."/>
            <person name="Choi E."/>
            <person name="Lee S.E."/>
            <person name="Jeon J."/>
            <person name="Kim H."/>
            <person name="Choi G."/>
            <person name="Song H."/>
            <person name="Lee J."/>
            <person name="Lee S.C."/>
            <person name="Kwon J.K."/>
            <person name="Lee H.Y."/>
            <person name="Koo N."/>
            <person name="Hong Y."/>
            <person name="Kim R.W."/>
            <person name="Kang W.H."/>
            <person name="Huh J.H."/>
            <person name="Kang B.C."/>
            <person name="Yang T.J."/>
            <person name="Lee Y.H."/>
            <person name="Bennetzen J.L."/>
            <person name="Choi D."/>
        </authorList>
    </citation>
    <scope>NUCLEOTIDE SEQUENCE [LARGE SCALE GENOMIC DNA]</scope>
    <source>
        <strain evidence="2">cv. PBC81</strain>
    </source>
</reference>
<dbReference type="AlphaFoldDB" id="A0A2G2W4H6"/>
<dbReference type="Gene3D" id="1.10.400.10">
    <property type="entry name" value="GI Alpha 1, domain 2-like"/>
    <property type="match status" value="1"/>
</dbReference>
<dbReference type="SUPFAM" id="SSF47895">
    <property type="entry name" value="Transducin (alpha subunit), insertion domain"/>
    <property type="match status" value="1"/>
</dbReference>
<dbReference type="GO" id="GO:0007165">
    <property type="term" value="P:signal transduction"/>
    <property type="evidence" value="ECO:0007669"/>
    <property type="project" value="InterPro"/>
</dbReference>
<evidence type="ECO:0000313" key="1">
    <source>
        <dbReference type="EMBL" id="PHT40132.1"/>
    </source>
</evidence>
<dbReference type="OrthoDB" id="1702343at2759"/>
<organism evidence="1 2">
    <name type="scientific">Capsicum baccatum</name>
    <name type="common">Peruvian pepper</name>
    <dbReference type="NCBI Taxonomy" id="33114"/>
    <lineage>
        <taxon>Eukaryota</taxon>
        <taxon>Viridiplantae</taxon>
        <taxon>Streptophyta</taxon>
        <taxon>Embryophyta</taxon>
        <taxon>Tracheophyta</taxon>
        <taxon>Spermatophyta</taxon>
        <taxon>Magnoliopsida</taxon>
        <taxon>eudicotyledons</taxon>
        <taxon>Gunneridae</taxon>
        <taxon>Pentapetalae</taxon>
        <taxon>asterids</taxon>
        <taxon>lamiids</taxon>
        <taxon>Solanales</taxon>
        <taxon>Solanaceae</taxon>
        <taxon>Solanoideae</taxon>
        <taxon>Capsiceae</taxon>
        <taxon>Capsicum</taxon>
    </lineage>
</organism>
<dbReference type="STRING" id="33114.A0A2G2W4H6"/>
<dbReference type="InterPro" id="IPR011025">
    <property type="entry name" value="GproteinA_insert"/>
</dbReference>
<dbReference type="Proteomes" id="UP000224567">
    <property type="component" value="Unassembled WGS sequence"/>
</dbReference>
<sequence>MEGLMLKNLGYYISGHYFHQRFRHIFPEAKHKYDPMVKEVSEDPVIQGTHKRRDALYLLLDMAGYFLIKGVEVSSIEYGPSERDILEPLENI</sequence>
<comment type="caution">
    <text evidence="1">The sequence shown here is derived from an EMBL/GenBank/DDBJ whole genome shotgun (WGS) entry which is preliminary data.</text>
</comment>
<keyword evidence="2" id="KW-1185">Reference proteome</keyword>